<dbReference type="InterPro" id="IPR020013">
    <property type="entry name" value="Flagellar_FlgE/F/G"/>
</dbReference>
<feature type="domain" description="Flagellar hook protein FlgE D2" evidence="8">
    <location>
        <begin position="157"/>
        <end position="307"/>
    </location>
</feature>
<dbReference type="Pfam" id="PF07559">
    <property type="entry name" value="FlgE_D2"/>
    <property type="match status" value="1"/>
</dbReference>
<dbReference type="GO" id="GO:0071978">
    <property type="term" value="P:bacterial-type flagellum-dependent swarming motility"/>
    <property type="evidence" value="ECO:0007669"/>
    <property type="project" value="TreeGrafter"/>
</dbReference>
<feature type="domain" description="Flagellar basal-body/hook protein C-terminal" evidence="7">
    <location>
        <begin position="381"/>
        <end position="425"/>
    </location>
</feature>
<evidence type="ECO:0000256" key="1">
    <source>
        <dbReference type="ARBA" id="ARBA00004117"/>
    </source>
</evidence>
<evidence type="ECO:0000259" key="7">
    <source>
        <dbReference type="Pfam" id="PF06429"/>
    </source>
</evidence>
<evidence type="ECO:0000313" key="10">
    <source>
        <dbReference type="EMBL" id="QIR27979.1"/>
    </source>
</evidence>
<dbReference type="PROSITE" id="PS00588">
    <property type="entry name" value="FLAGELLA_BB_ROD"/>
    <property type="match status" value="1"/>
</dbReference>
<accession>A0A6G9RPU4</accession>
<comment type="subcellular location">
    <subcellularLocation>
        <location evidence="1 5">Bacterial flagellum basal body</location>
    </subcellularLocation>
</comment>
<dbReference type="InterPro" id="IPR037058">
    <property type="entry name" value="Falgellar_hook_FlgE_sf"/>
</dbReference>
<proteinExistence type="inferred from homology"/>
<dbReference type="GO" id="GO:0005829">
    <property type="term" value="C:cytosol"/>
    <property type="evidence" value="ECO:0007669"/>
    <property type="project" value="TreeGrafter"/>
</dbReference>
<keyword evidence="10" id="KW-0969">Cilium</keyword>
<dbReference type="SUPFAM" id="SSF117143">
    <property type="entry name" value="Flagellar hook protein flgE"/>
    <property type="match status" value="1"/>
</dbReference>
<evidence type="ECO:0000313" key="11">
    <source>
        <dbReference type="Proteomes" id="UP000503580"/>
    </source>
</evidence>
<dbReference type="Pfam" id="PF22692">
    <property type="entry name" value="LlgE_F_G_D1"/>
    <property type="match status" value="1"/>
</dbReference>
<dbReference type="Pfam" id="PF06429">
    <property type="entry name" value="Flg_bbr_C"/>
    <property type="match status" value="1"/>
</dbReference>
<dbReference type="Gene3D" id="2.60.98.20">
    <property type="entry name" value="Flagellar hook protein FlgE"/>
    <property type="match status" value="1"/>
</dbReference>
<dbReference type="Proteomes" id="UP000503580">
    <property type="component" value="Chromosome"/>
</dbReference>
<organism evidence="10 11">
    <name type="scientific">Kluyvera genomosp. 3</name>
    <dbReference type="NCBI Taxonomy" id="2774055"/>
    <lineage>
        <taxon>Bacteria</taxon>
        <taxon>Pseudomonadati</taxon>
        <taxon>Pseudomonadota</taxon>
        <taxon>Gammaproteobacteria</taxon>
        <taxon>Enterobacterales</taxon>
        <taxon>Enterobacteriaceae</taxon>
        <taxon>Kluyvera</taxon>
    </lineage>
</organism>
<feature type="domain" description="Flagellar hook protein FlgE/F/G-like D1" evidence="9">
    <location>
        <begin position="76"/>
        <end position="142"/>
    </location>
</feature>
<dbReference type="EMBL" id="CP050321">
    <property type="protein sequence ID" value="QIR27979.1"/>
    <property type="molecule type" value="Genomic_DNA"/>
</dbReference>
<dbReference type="InterPro" id="IPR019776">
    <property type="entry name" value="Flagellar_basal_body_rod_CS"/>
</dbReference>
<dbReference type="PANTHER" id="PTHR30435">
    <property type="entry name" value="FLAGELLAR PROTEIN"/>
    <property type="match status" value="1"/>
</dbReference>
<evidence type="ECO:0000256" key="4">
    <source>
        <dbReference type="ARBA" id="ARBA00023143"/>
    </source>
</evidence>
<evidence type="ECO:0000259" key="6">
    <source>
        <dbReference type="Pfam" id="PF00460"/>
    </source>
</evidence>
<comment type="similarity">
    <text evidence="2 5">Belongs to the flagella basal body rod proteins family.</text>
</comment>
<keyword evidence="4 5" id="KW-0975">Bacterial flagellum</keyword>
<dbReference type="NCBIfam" id="NF004238">
    <property type="entry name" value="PRK05682.1-1"/>
    <property type="match status" value="1"/>
</dbReference>
<dbReference type="InterPro" id="IPR011491">
    <property type="entry name" value="FlgE_D2"/>
</dbReference>
<reference evidence="10 11" key="1">
    <citation type="submission" date="2020-02" db="EMBL/GenBank/DDBJ databases">
        <title>Whole genome PO2S7.</title>
        <authorList>
            <person name="Singha K.M."/>
        </authorList>
    </citation>
    <scope>NUCLEOTIDE SEQUENCE [LARGE SCALE GENOMIC DNA]</scope>
    <source>
        <strain evidence="10 11">PO2S7</strain>
    </source>
</reference>
<dbReference type="InterPro" id="IPR001444">
    <property type="entry name" value="Flag_bb_rod_N"/>
</dbReference>
<evidence type="ECO:0000259" key="9">
    <source>
        <dbReference type="Pfam" id="PF22692"/>
    </source>
</evidence>
<dbReference type="GO" id="GO:0009424">
    <property type="term" value="C:bacterial-type flagellum hook"/>
    <property type="evidence" value="ECO:0007669"/>
    <property type="project" value="TreeGrafter"/>
</dbReference>
<evidence type="ECO:0000256" key="3">
    <source>
        <dbReference type="ARBA" id="ARBA00019015"/>
    </source>
</evidence>
<dbReference type="NCBIfam" id="TIGR03506">
    <property type="entry name" value="FlgEFG_subfam"/>
    <property type="match status" value="1"/>
</dbReference>
<dbReference type="GO" id="GO:0009425">
    <property type="term" value="C:bacterial-type flagellum basal body"/>
    <property type="evidence" value="ECO:0007669"/>
    <property type="project" value="UniProtKB-SubCell"/>
</dbReference>
<dbReference type="Pfam" id="PF00460">
    <property type="entry name" value="Flg_bb_rod"/>
    <property type="match status" value="1"/>
</dbReference>
<dbReference type="PANTHER" id="PTHR30435:SF1">
    <property type="entry name" value="FLAGELLAR HOOK PROTEIN FLGE"/>
    <property type="match status" value="1"/>
</dbReference>
<evidence type="ECO:0000256" key="5">
    <source>
        <dbReference type="RuleBase" id="RU362116"/>
    </source>
</evidence>
<dbReference type="KEGG" id="kgn:GY169_14710"/>
<dbReference type="AlphaFoldDB" id="A0A6G9RPU4"/>
<evidence type="ECO:0000256" key="2">
    <source>
        <dbReference type="ARBA" id="ARBA00009677"/>
    </source>
</evidence>
<dbReference type="InterPro" id="IPR037925">
    <property type="entry name" value="FlgE/F/G-like"/>
</dbReference>
<keyword evidence="10" id="KW-0282">Flagellum</keyword>
<gene>
    <name evidence="10" type="primary">flgE</name>
    <name evidence="10" type="ORF">GY169_14710</name>
</gene>
<sequence length="426" mass="44736">MAFSQAVSGLNAAATNLDVIGNNIANSATYGFKSGTASFADMFAGSKVGLGVKVAGITQDFTDGTTTGTGRALDVAISQNGFFRLVDSNGSVYYSRNGQFKLDENRNLVNMQGLSVTGYPATGNPATIQQGANPVALTIPNTLMSAKTTTTAAMQMNLNSTDDKIDQTTKPFNPTDPDTYNKKGTVTVYDSLGNSHDMNVYYVKTDNNKWDVWTLDSSVSGANPVKAAQMEFSSSGTLTGVTNYTEDTTTTPSTWTLNGTANATPQIDVALAGLNGSAGSTFSLSFLNSMQQNTGSNDIVATTQNGFAPGNLVSYQINEDGTVVGNYSNQQSQLLGQIVLANFANNEGLQSEGDNVWSATQSSGVALLGTAGTGNFGTLTNGALEASNVDLSKELVNMIVAQRNYQSNAQTIKTQDQILNTLVNLR</sequence>
<name>A0A6G9RPU4_9ENTR</name>
<evidence type="ECO:0000259" key="8">
    <source>
        <dbReference type="Pfam" id="PF07559"/>
    </source>
</evidence>
<dbReference type="InterPro" id="IPR010930">
    <property type="entry name" value="Flg_bb/hook_C_dom"/>
</dbReference>
<feature type="domain" description="Flagellar basal body rod protein N-terminal" evidence="6">
    <location>
        <begin position="6"/>
        <end position="33"/>
    </location>
</feature>
<comment type="function">
    <text evidence="5">A flexible structure which links the flagellar filament to the drive apparatus in the basal body.</text>
</comment>
<protein>
    <recommendedName>
        <fullName evidence="3 5">Flagellar hook protein FlgE</fullName>
    </recommendedName>
</protein>
<keyword evidence="10" id="KW-0966">Cell projection</keyword>
<dbReference type="RefSeq" id="WP_167576199.1">
    <property type="nucleotide sequence ID" value="NZ_CP050321.1"/>
</dbReference>
<keyword evidence="11" id="KW-1185">Reference proteome</keyword>
<dbReference type="InterPro" id="IPR053967">
    <property type="entry name" value="LlgE_F_G-like_D1"/>
</dbReference>